<organism evidence="3 4">
    <name type="scientific">Cesiribacter andamanensis AMV16</name>
    <dbReference type="NCBI Taxonomy" id="1279009"/>
    <lineage>
        <taxon>Bacteria</taxon>
        <taxon>Pseudomonadati</taxon>
        <taxon>Bacteroidota</taxon>
        <taxon>Cytophagia</taxon>
        <taxon>Cytophagales</taxon>
        <taxon>Cesiribacteraceae</taxon>
        <taxon>Cesiribacter</taxon>
    </lineage>
</organism>
<evidence type="ECO:0000313" key="3">
    <source>
        <dbReference type="EMBL" id="EMR00909.1"/>
    </source>
</evidence>
<dbReference type="InterPro" id="IPR001932">
    <property type="entry name" value="PPM-type_phosphatase-like_dom"/>
</dbReference>
<dbReference type="OrthoDB" id="9763484at2"/>
<keyword evidence="4" id="KW-1185">Reference proteome</keyword>
<dbReference type="Gene3D" id="3.30.450.40">
    <property type="match status" value="1"/>
</dbReference>
<dbReference type="InterPro" id="IPR052016">
    <property type="entry name" value="Bact_Sigma-Reg"/>
</dbReference>
<dbReference type="SUPFAM" id="SSF55781">
    <property type="entry name" value="GAF domain-like"/>
    <property type="match status" value="1"/>
</dbReference>
<dbReference type="Gene3D" id="3.60.40.10">
    <property type="entry name" value="PPM-type phosphatase domain"/>
    <property type="match status" value="1"/>
</dbReference>
<dbReference type="SMART" id="SM00331">
    <property type="entry name" value="PP2C_SIG"/>
    <property type="match status" value="1"/>
</dbReference>
<evidence type="ECO:0000259" key="2">
    <source>
        <dbReference type="SMART" id="SM00331"/>
    </source>
</evidence>
<evidence type="ECO:0000313" key="4">
    <source>
        <dbReference type="Proteomes" id="UP000011910"/>
    </source>
</evidence>
<dbReference type="RefSeq" id="WP_009197351.1">
    <property type="nucleotide sequence ID" value="NZ_AODQ01000169.1"/>
</dbReference>
<dbReference type="InterPro" id="IPR029016">
    <property type="entry name" value="GAF-like_dom_sf"/>
</dbReference>
<dbReference type="Pfam" id="PF07228">
    <property type="entry name" value="SpoIIE"/>
    <property type="match status" value="1"/>
</dbReference>
<dbReference type="PANTHER" id="PTHR43156">
    <property type="entry name" value="STAGE II SPORULATION PROTEIN E-RELATED"/>
    <property type="match status" value="1"/>
</dbReference>
<gene>
    <name evidence="3" type="primary">rsbU_4</name>
    <name evidence="3" type="ORF">ADICEAN_03976</name>
</gene>
<keyword evidence="1 3" id="KW-0378">Hydrolase</keyword>
<dbReference type="EC" id="3.1.3.3" evidence="3"/>
<evidence type="ECO:0000256" key="1">
    <source>
        <dbReference type="ARBA" id="ARBA00022801"/>
    </source>
</evidence>
<dbReference type="AlphaFoldDB" id="M7NQY1"/>
<sequence length="408" mass="47235">MPVVDFEQRYRLQQLELKAVLEITEAINNNVSEEDLYRIFYFTLRGSLHISKFTLLVHKDDQWVCQVQHGTKHSFEKMGAHPSLFELAKPTTTEQLHPQLQEFDWVFPIRHKDRTLAYLLVSNKTHEEGATLSRQDRLDFVQALSNIILVAIENKKLVRRQLQEEALRRELELARGVQRFLLPDNLPQTSQLKVAATYIPHHRIGGDYYDFLRIDECRYLICIADVSGKGMPAAILMSNFQASLRTLIRQKAPLETMVRQLNEQIYESAKGDNFITAFFGYYDEAAATLTYVNAGHPPPMLFRKDECQLLEQGTMLLGVLPKLPFLNMETLEDLQEFLFFCYTDGVSETFSPQEEQFGMERIQEVVARHRSTRLEELHRNVIAELDGFKGNNEYGDDITMLSCYVSQS</sequence>
<dbReference type="eggNOG" id="COG2208">
    <property type="taxonomic scope" value="Bacteria"/>
</dbReference>
<proteinExistence type="predicted"/>
<accession>M7NQY1</accession>
<reference evidence="3 4" key="1">
    <citation type="journal article" date="2013" name="Genome Announc.">
        <title>Draft Genome Sequence of Cesiribacter andamanensis Strain AMV16T, Isolated from a Soil Sample from a Mud Volcano in the Andaman Islands, India.</title>
        <authorList>
            <person name="Shivaji S."/>
            <person name="Ara S."/>
            <person name="Begum Z."/>
            <person name="Srinivas T.N."/>
            <person name="Singh A."/>
            <person name="Kumar Pinnaka A."/>
        </authorList>
    </citation>
    <scope>NUCLEOTIDE SEQUENCE [LARGE SCALE GENOMIC DNA]</scope>
    <source>
        <strain evidence="3 4">AMV16</strain>
    </source>
</reference>
<dbReference type="Proteomes" id="UP000011910">
    <property type="component" value="Unassembled WGS sequence"/>
</dbReference>
<dbReference type="PANTHER" id="PTHR43156:SF2">
    <property type="entry name" value="STAGE II SPORULATION PROTEIN E"/>
    <property type="match status" value="1"/>
</dbReference>
<dbReference type="EMBL" id="AODQ01000169">
    <property type="protein sequence ID" value="EMR00909.1"/>
    <property type="molecule type" value="Genomic_DNA"/>
</dbReference>
<name>M7NQY1_9BACT</name>
<comment type="caution">
    <text evidence="3">The sequence shown here is derived from an EMBL/GenBank/DDBJ whole genome shotgun (WGS) entry which is preliminary data.</text>
</comment>
<dbReference type="GO" id="GO:0016791">
    <property type="term" value="F:phosphatase activity"/>
    <property type="evidence" value="ECO:0007669"/>
    <property type="project" value="TreeGrafter"/>
</dbReference>
<dbReference type="STRING" id="1279009.ADICEAN_03976"/>
<dbReference type="InterPro" id="IPR036457">
    <property type="entry name" value="PPM-type-like_dom_sf"/>
</dbReference>
<feature type="domain" description="PPM-type phosphatase" evidence="2">
    <location>
        <begin position="189"/>
        <end position="405"/>
    </location>
</feature>
<protein>
    <submittedName>
        <fullName evidence="3">Phosphoserine phosphatase rsbU</fullName>
        <ecNumber evidence="3">3.1.3.3</ecNumber>
    </submittedName>
</protein>
<dbReference type="PATRIC" id="fig|1279009.4.peg.4018"/>
<dbReference type="SUPFAM" id="SSF81606">
    <property type="entry name" value="PP2C-like"/>
    <property type="match status" value="1"/>
</dbReference>